<protein>
    <recommendedName>
        <fullName evidence="6">C3H1-type domain-containing protein</fullName>
    </recommendedName>
</protein>
<reference evidence="7" key="1">
    <citation type="submission" date="2021-02" db="EMBL/GenBank/DDBJ databases">
        <authorList>
            <person name="Nowell W R."/>
        </authorList>
    </citation>
    <scope>NUCLEOTIDE SEQUENCE</scope>
    <source>
        <strain evidence="7">Ploen Becks lab</strain>
    </source>
</reference>
<keyword evidence="4 5" id="KW-0862">Zinc</keyword>
<gene>
    <name evidence="7" type="ORF">OXX778_LOCUS9378</name>
</gene>
<keyword evidence="8" id="KW-1185">Reference proteome</keyword>
<proteinExistence type="predicted"/>
<dbReference type="PROSITE" id="PS50103">
    <property type="entry name" value="ZF_C3H1"/>
    <property type="match status" value="2"/>
</dbReference>
<accession>A0A813X3R2</accession>
<dbReference type="EMBL" id="CAJNOC010001379">
    <property type="protein sequence ID" value="CAF0859781.1"/>
    <property type="molecule type" value="Genomic_DNA"/>
</dbReference>
<keyword evidence="1 5" id="KW-0479">Metal-binding</keyword>
<dbReference type="PANTHER" id="PTHR12547:SF18">
    <property type="entry name" value="PROTEIN TIS11"/>
    <property type="match status" value="1"/>
</dbReference>
<keyword evidence="3 5" id="KW-0863">Zinc-finger</keyword>
<evidence type="ECO:0000256" key="5">
    <source>
        <dbReference type="PROSITE-ProRule" id="PRU00723"/>
    </source>
</evidence>
<organism evidence="7 8">
    <name type="scientific">Brachionus calyciflorus</name>
    <dbReference type="NCBI Taxonomy" id="104777"/>
    <lineage>
        <taxon>Eukaryota</taxon>
        <taxon>Metazoa</taxon>
        <taxon>Spiralia</taxon>
        <taxon>Gnathifera</taxon>
        <taxon>Rotifera</taxon>
        <taxon>Eurotatoria</taxon>
        <taxon>Monogononta</taxon>
        <taxon>Pseudotrocha</taxon>
        <taxon>Ploima</taxon>
        <taxon>Brachionidae</taxon>
        <taxon>Brachionus</taxon>
    </lineage>
</organism>
<dbReference type="AlphaFoldDB" id="A0A813X3R2"/>
<dbReference type="FunFam" id="4.10.1000.10:FF:000001">
    <property type="entry name" value="zinc finger CCCH domain-containing protein 15-like"/>
    <property type="match status" value="1"/>
</dbReference>
<dbReference type="InterPro" id="IPR045877">
    <property type="entry name" value="ZFP36-like"/>
</dbReference>
<feature type="domain" description="C3H1-type" evidence="6">
    <location>
        <begin position="94"/>
        <end position="122"/>
    </location>
</feature>
<name>A0A813X3R2_9BILA</name>
<evidence type="ECO:0000256" key="2">
    <source>
        <dbReference type="ARBA" id="ARBA00022737"/>
    </source>
</evidence>
<evidence type="ECO:0000313" key="8">
    <source>
        <dbReference type="Proteomes" id="UP000663879"/>
    </source>
</evidence>
<feature type="zinc finger region" description="C3H1-type" evidence="5">
    <location>
        <begin position="94"/>
        <end position="122"/>
    </location>
</feature>
<dbReference type="SUPFAM" id="SSF90229">
    <property type="entry name" value="CCCH zinc finger"/>
    <property type="match status" value="2"/>
</dbReference>
<dbReference type="OrthoDB" id="410307at2759"/>
<dbReference type="Pfam" id="PF00642">
    <property type="entry name" value="zf-CCCH"/>
    <property type="match status" value="2"/>
</dbReference>
<evidence type="ECO:0000256" key="4">
    <source>
        <dbReference type="ARBA" id="ARBA00022833"/>
    </source>
</evidence>
<dbReference type="GO" id="GO:0003729">
    <property type="term" value="F:mRNA binding"/>
    <property type="evidence" value="ECO:0007669"/>
    <property type="project" value="InterPro"/>
</dbReference>
<dbReference type="FunFam" id="4.10.1000.10:FF:000002">
    <property type="entry name" value="Zinc finger protein 36, C3H1 type-like 1"/>
    <property type="match status" value="1"/>
</dbReference>
<dbReference type="PANTHER" id="PTHR12547">
    <property type="entry name" value="CCCH ZINC FINGER/TIS11-RELATED"/>
    <property type="match status" value="1"/>
</dbReference>
<dbReference type="InterPro" id="IPR000571">
    <property type="entry name" value="Znf_CCCH"/>
</dbReference>
<dbReference type="Proteomes" id="UP000663879">
    <property type="component" value="Unassembled WGS sequence"/>
</dbReference>
<comment type="caution">
    <text evidence="7">The sequence shown here is derived from an EMBL/GenBank/DDBJ whole genome shotgun (WGS) entry which is preliminary data.</text>
</comment>
<evidence type="ECO:0000259" key="6">
    <source>
        <dbReference type="PROSITE" id="PS50103"/>
    </source>
</evidence>
<keyword evidence="2" id="KW-0677">Repeat</keyword>
<dbReference type="InterPro" id="IPR036855">
    <property type="entry name" value="Znf_CCCH_sf"/>
</dbReference>
<evidence type="ECO:0000256" key="1">
    <source>
        <dbReference type="ARBA" id="ARBA00022723"/>
    </source>
</evidence>
<evidence type="ECO:0000256" key="3">
    <source>
        <dbReference type="ARBA" id="ARBA00022771"/>
    </source>
</evidence>
<feature type="domain" description="C3H1-type" evidence="6">
    <location>
        <begin position="56"/>
        <end position="84"/>
    </location>
</feature>
<dbReference type="SMART" id="SM00356">
    <property type="entry name" value="ZnF_C3H1"/>
    <property type="match status" value="2"/>
</dbReference>
<dbReference type="GO" id="GO:0008270">
    <property type="term" value="F:zinc ion binding"/>
    <property type="evidence" value="ECO:0007669"/>
    <property type="project" value="UniProtKB-KW"/>
</dbReference>
<feature type="zinc finger region" description="C3H1-type" evidence="5">
    <location>
        <begin position="56"/>
        <end position="84"/>
    </location>
</feature>
<evidence type="ECO:0000313" key="7">
    <source>
        <dbReference type="EMBL" id="CAF0859781.1"/>
    </source>
</evidence>
<sequence>MQSQRQALNLNALNQRQQTNKKVYDTQTVLQLIYQQQHNENSTSVQTPAQQQAAQRYKTELCRTYQENGICKYGDKCQFAHGAGELRNMSRHPKYKTDLCRTFHASGYCPYGPRCHFVHDTQIESRVNKQELSVKLNTFSSSSSSSSSSGSTSPLSLNGFNFDLNTELNSFFPQNKSSSNSLLMYANEFNYTSERKDSISSDSVFGSSSSEGLSSPLSSRSLSPDFFFSNQTQKKFYDDWDYTSTDSIVNQILSNVVCLDEQDKEATQLNHDLTLDYINLATQNLLI</sequence>
<dbReference type="Gene3D" id="4.10.1000.10">
    <property type="entry name" value="Zinc finger, CCCH-type"/>
    <property type="match status" value="2"/>
</dbReference>